<dbReference type="EMBL" id="ACCF01000041">
    <property type="protein sequence ID" value="EEF69263.1"/>
    <property type="molecule type" value="Genomic_DNA"/>
</dbReference>
<evidence type="ECO:0000256" key="2">
    <source>
        <dbReference type="ARBA" id="ARBA00022490"/>
    </source>
</evidence>
<evidence type="ECO:0000313" key="14">
    <source>
        <dbReference type="EMBL" id="EEF69263.1"/>
    </source>
</evidence>
<keyword evidence="7" id="KW-0067">ATP-binding</keyword>
<dbReference type="GO" id="GO:0004518">
    <property type="term" value="F:nuclease activity"/>
    <property type="evidence" value="ECO:0007669"/>
    <property type="project" value="UniProtKB-KW"/>
</dbReference>
<dbReference type="SUPFAM" id="SSF52540">
    <property type="entry name" value="P-loop containing nucleoside triphosphate hydrolases"/>
    <property type="match status" value="1"/>
</dbReference>
<evidence type="ECO:0000256" key="7">
    <source>
        <dbReference type="ARBA" id="ARBA00022840"/>
    </source>
</evidence>
<dbReference type="Proteomes" id="UP000005950">
    <property type="component" value="Unassembled WGS sequence"/>
</dbReference>
<comment type="similarity">
    <text evidence="11">Belongs to the ABC transporter superfamily. UvrA family.</text>
</comment>
<keyword evidence="5" id="KW-0227">DNA damage</keyword>
<dbReference type="STRING" id="545696.HOLDEFILI_00559"/>
<evidence type="ECO:0000256" key="9">
    <source>
        <dbReference type="ARBA" id="ARBA00023125"/>
    </source>
</evidence>
<keyword evidence="8" id="KW-0267">Excision nuclease</keyword>
<comment type="subcellular location">
    <subcellularLocation>
        <location evidence="1">Cytoplasm</location>
    </subcellularLocation>
</comment>
<keyword evidence="3" id="KW-0677">Repeat</keyword>
<keyword evidence="2" id="KW-0963">Cytoplasm</keyword>
<proteinExistence type="inferred from homology"/>
<evidence type="ECO:0000256" key="12">
    <source>
        <dbReference type="ARBA" id="ARBA00039316"/>
    </source>
</evidence>
<evidence type="ECO:0000256" key="1">
    <source>
        <dbReference type="ARBA" id="ARBA00004496"/>
    </source>
</evidence>
<sequence length="55" mass="5817">GHTVIVVEHNPQLIRACDWVIDLGPQGGDQGGQLMFAGTPQALKAQGESATARYL</sequence>
<dbReference type="Gene3D" id="3.40.50.300">
    <property type="entry name" value="P-loop containing nucleotide triphosphate hydrolases"/>
    <property type="match status" value="1"/>
</dbReference>
<feature type="non-terminal residue" evidence="14">
    <location>
        <position position="1"/>
    </location>
</feature>
<evidence type="ECO:0000256" key="8">
    <source>
        <dbReference type="ARBA" id="ARBA00022881"/>
    </source>
</evidence>
<dbReference type="GO" id="GO:0005524">
    <property type="term" value="F:ATP binding"/>
    <property type="evidence" value="ECO:0007669"/>
    <property type="project" value="UniProtKB-KW"/>
</dbReference>
<evidence type="ECO:0000256" key="5">
    <source>
        <dbReference type="ARBA" id="ARBA00022763"/>
    </source>
</evidence>
<dbReference type="GO" id="GO:0003677">
    <property type="term" value="F:DNA binding"/>
    <property type="evidence" value="ECO:0007669"/>
    <property type="project" value="UniProtKB-KW"/>
</dbReference>
<keyword evidence="9" id="KW-0238">DNA-binding</keyword>
<dbReference type="GO" id="GO:0005737">
    <property type="term" value="C:cytoplasm"/>
    <property type="evidence" value="ECO:0007669"/>
    <property type="project" value="UniProtKB-SubCell"/>
</dbReference>
<name>B9Y428_9FIRM</name>
<dbReference type="InterPro" id="IPR027417">
    <property type="entry name" value="P-loop_NTPase"/>
</dbReference>
<keyword evidence="6" id="KW-0228">DNA excision</keyword>
<dbReference type="PANTHER" id="PTHR43152">
    <property type="entry name" value="UVRABC SYSTEM PROTEIN A"/>
    <property type="match status" value="1"/>
</dbReference>
<reference evidence="14 15" key="1">
    <citation type="submission" date="2008-12" db="EMBL/GenBank/DDBJ databases">
        <authorList>
            <person name="Fulton L."/>
            <person name="Clifton S."/>
            <person name="Fulton B."/>
            <person name="Xu J."/>
            <person name="Minx P."/>
            <person name="Pepin K.H."/>
            <person name="Johnson M."/>
            <person name="Bhonagiri V."/>
            <person name="Nash W.E."/>
            <person name="Mardis E.R."/>
            <person name="Wilson R.K."/>
        </authorList>
    </citation>
    <scope>NUCLEOTIDE SEQUENCE [LARGE SCALE GENOMIC DNA]</scope>
    <source>
        <strain evidence="14 15">DSM 12042</strain>
    </source>
</reference>
<protein>
    <recommendedName>
        <fullName evidence="12">UvrABC system protein A</fullName>
    </recommendedName>
    <alternativeName>
        <fullName evidence="13">Excinuclease ABC subunit A</fullName>
    </alternativeName>
</protein>
<dbReference type="GO" id="GO:0006281">
    <property type="term" value="P:DNA repair"/>
    <property type="evidence" value="ECO:0007669"/>
    <property type="project" value="UniProtKB-KW"/>
</dbReference>
<evidence type="ECO:0000256" key="4">
    <source>
        <dbReference type="ARBA" id="ARBA00022741"/>
    </source>
</evidence>
<evidence type="ECO:0000256" key="11">
    <source>
        <dbReference type="ARBA" id="ARBA00038000"/>
    </source>
</evidence>
<evidence type="ECO:0000256" key="3">
    <source>
        <dbReference type="ARBA" id="ARBA00022737"/>
    </source>
</evidence>
<evidence type="ECO:0000256" key="6">
    <source>
        <dbReference type="ARBA" id="ARBA00022769"/>
    </source>
</evidence>
<dbReference type="eggNOG" id="COG0178">
    <property type="taxonomic scope" value="Bacteria"/>
</dbReference>
<dbReference type="AlphaFoldDB" id="B9Y428"/>
<accession>B9Y428</accession>
<keyword evidence="4" id="KW-0547">Nucleotide-binding</keyword>
<evidence type="ECO:0000313" key="15">
    <source>
        <dbReference type="Proteomes" id="UP000005950"/>
    </source>
</evidence>
<comment type="caution">
    <text evidence="14">The sequence shown here is derived from an EMBL/GenBank/DDBJ whole genome shotgun (WGS) entry which is preliminary data.</text>
</comment>
<organism evidence="14 15">
    <name type="scientific">Holdemania filiformis DSM 12042</name>
    <dbReference type="NCBI Taxonomy" id="545696"/>
    <lineage>
        <taxon>Bacteria</taxon>
        <taxon>Bacillati</taxon>
        <taxon>Bacillota</taxon>
        <taxon>Erysipelotrichia</taxon>
        <taxon>Erysipelotrichales</taxon>
        <taxon>Erysipelotrichaceae</taxon>
        <taxon>Holdemania</taxon>
    </lineage>
</organism>
<gene>
    <name evidence="14" type="ORF">HOLDEFILI_00559</name>
</gene>
<evidence type="ECO:0000256" key="10">
    <source>
        <dbReference type="ARBA" id="ARBA00023204"/>
    </source>
</evidence>
<evidence type="ECO:0000256" key="13">
    <source>
        <dbReference type="ARBA" id="ARBA00042156"/>
    </source>
</evidence>
<dbReference type="PANTHER" id="PTHR43152:SF3">
    <property type="entry name" value="UVRABC SYSTEM PROTEIN A"/>
    <property type="match status" value="1"/>
</dbReference>
<reference evidence="14 15" key="2">
    <citation type="submission" date="2009-02" db="EMBL/GenBank/DDBJ databases">
        <title>Draft genome sequence of Holdemania filiformis DSM 12042.</title>
        <authorList>
            <person name="Sudarsanam P."/>
            <person name="Ley R."/>
            <person name="Guruge J."/>
            <person name="Turnbaugh P.J."/>
            <person name="Mahowald M."/>
            <person name="Liep D."/>
            <person name="Gordon J."/>
        </authorList>
    </citation>
    <scope>NUCLEOTIDE SEQUENCE [LARGE SCALE GENOMIC DNA]</scope>
    <source>
        <strain evidence="14 15">DSM 12042</strain>
    </source>
</reference>
<dbReference type="HOGENOM" id="CLU_156487_2_1_9"/>
<keyword evidence="10" id="KW-0234">DNA repair</keyword>